<accession>S0G825</accession>
<dbReference type="Gene3D" id="1.10.3910.10">
    <property type="entry name" value="SP0561-like"/>
    <property type="match status" value="1"/>
</dbReference>
<evidence type="ECO:0000313" key="1">
    <source>
        <dbReference type="EMBL" id="EMS81406.1"/>
    </source>
</evidence>
<dbReference type="AlphaFoldDB" id="S0G825"/>
<reference evidence="1 2" key="1">
    <citation type="journal article" date="2013" name="Genome Announc.">
        <title>Draft Genome Sequence of Desulfotignum phosphitoxidans DSM 13687 Strain FiPS-3.</title>
        <authorList>
            <person name="Poehlein A."/>
            <person name="Daniel R."/>
            <person name="Simeonova D.D."/>
        </authorList>
    </citation>
    <scope>NUCLEOTIDE SEQUENCE [LARGE SCALE GENOMIC DNA]</scope>
    <source>
        <strain evidence="1 2">DSM 13687</strain>
    </source>
</reference>
<dbReference type="EMBL" id="APJX01000001">
    <property type="protein sequence ID" value="EMS81406.1"/>
    <property type="molecule type" value="Genomic_DNA"/>
</dbReference>
<keyword evidence="2" id="KW-1185">Reference proteome</keyword>
<dbReference type="InterPro" id="IPR038062">
    <property type="entry name" value="ScdA-like_N_sf"/>
</dbReference>
<gene>
    <name evidence="1" type="ORF">Dpo_1c05470</name>
</gene>
<name>S0G825_9BACT</name>
<evidence type="ECO:0008006" key="3">
    <source>
        <dbReference type="Google" id="ProtNLM"/>
    </source>
</evidence>
<organism evidence="1 2">
    <name type="scientific">Desulfotignum phosphitoxidans DSM 13687</name>
    <dbReference type="NCBI Taxonomy" id="1286635"/>
    <lineage>
        <taxon>Bacteria</taxon>
        <taxon>Pseudomonadati</taxon>
        <taxon>Thermodesulfobacteriota</taxon>
        <taxon>Desulfobacteria</taxon>
        <taxon>Desulfobacterales</taxon>
        <taxon>Desulfobacteraceae</taxon>
        <taxon>Desulfotignum</taxon>
    </lineage>
</organism>
<dbReference type="RefSeq" id="WP_006964130.1">
    <property type="nucleotide sequence ID" value="NZ_APJX01000001.1"/>
</dbReference>
<protein>
    <recommendedName>
        <fullName evidence="3">DUF1858 domain-containing protein</fullName>
    </recommendedName>
</protein>
<evidence type="ECO:0000313" key="2">
    <source>
        <dbReference type="Proteomes" id="UP000014216"/>
    </source>
</evidence>
<proteinExistence type="predicted"/>
<dbReference type="SUPFAM" id="SSF140683">
    <property type="entry name" value="SP0561-like"/>
    <property type="match status" value="1"/>
</dbReference>
<dbReference type="Proteomes" id="UP000014216">
    <property type="component" value="Unassembled WGS sequence"/>
</dbReference>
<comment type="caution">
    <text evidence="1">The sequence shown here is derived from an EMBL/GenBank/DDBJ whole genome shotgun (WGS) entry which is preliminary data.</text>
</comment>
<sequence length="71" mass="8035">MTEKTDIHIHPDMTILDVVSAHPDTIAVFKSFDEQAGECICCTSLFMTIRDVAKKYDFNLPQFLSTLEKAI</sequence>